<protein>
    <submittedName>
        <fullName evidence="2">Uncharacterized protein</fullName>
    </submittedName>
</protein>
<feature type="non-terminal residue" evidence="2">
    <location>
        <position position="1"/>
    </location>
</feature>
<gene>
    <name evidence="2" type="ORF">SMN809_LOCUS56093</name>
</gene>
<name>A0A8S3DC49_9BILA</name>
<evidence type="ECO:0000313" key="3">
    <source>
        <dbReference type="Proteomes" id="UP000676336"/>
    </source>
</evidence>
<comment type="caution">
    <text evidence="2">The sequence shown here is derived from an EMBL/GenBank/DDBJ whole genome shotgun (WGS) entry which is preliminary data.</text>
</comment>
<sequence>TNIEENDFISLASSISSFNTDNNNSKKSDHISNQKQSMNFGKNVAASNDSGIHVDGLEINSQLESQTKPTEESFQLPSWL</sequence>
<feature type="region of interest" description="Disordered" evidence="1">
    <location>
        <begin position="17"/>
        <end position="47"/>
    </location>
</feature>
<feature type="compositionally biased region" description="Polar residues" evidence="1">
    <location>
        <begin position="33"/>
        <end position="47"/>
    </location>
</feature>
<accession>A0A8S3DC49</accession>
<feature type="region of interest" description="Disordered" evidence="1">
    <location>
        <begin position="61"/>
        <end position="80"/>
    </location>
</feature>
<organism evidence="2 3">
    <name type="scientific">Rotaria magnacalcarata</name>
    <dbReference type="NCBI Taxonomy" id="392030"/>
    <lineage>
        <taxon>Eukaryota</taxon>
        <taxon>Metazoa</taxon>
        <taxon>Spiralia</taxon>
        <taxon>Gnathifera</taxon>
        <taxon>Rotifera</taxon>
        <taxon>Eurotatoria</taxon>
        <taxon>Bdelloidea</taxon>
        <taxon>Philodinida</taxon>
        <taxon>Philodinidae</taxon>
        <taxon>Rotaria</taxon>
    </lineage>
</organism>
<evidence type="ECO:0000256" key="1">
    <source>
        <dbReference type="SAM" id="MobiDB-lite"/>
    </source>
</evidence>
<proteinExistence type="predicted"/>
<feature type="non-terminal residue" evidence="2">
    <location>
        <position position="80"/>
    </location>
</feature>
<reference evidence="2" key="1">
    <citation type="submission" date="2021-02" db="EMBL/GenBank/DDBJ databases">
        <authorList>
            <person name="Nowell W R."/>
        </authorList>
    </citation>
    <scope>NUCLEOTIDE SEQUENCE</scope>
</reference>
<dbReference type="EMBL" id="CAJOBI010199789">
    <property type="protein sequence ID" value="CAF4987820.1"/>
    <property type="molecule type" value="Genomic_DNA"/>
</dbReference>
<dbReference type="Proteomes" id="UP000676336">
    <property type="component" value="Unassembled WGS sequence"/>
</dbReference>
<dbReference type="AlphaFoldDB" id="A0A8S3DC49"/>
<evidence type="ECO:0000313" key="2">
    <source>
        <dbReference type="EMBL" id="CAF4987820.1"/>
    </source>
</evidence>